<reference evidence="1" key="2">
    <citation type="journal article" date="2015" name="Fish Shellfish Immunol.">
        <title>Early steps in the European eel (Anguilla anguilla)-Vibrio vulnificus interaction in the gills: Role of the RtxA13 toxin.</title>
        <authorList>
            <person name="Callol A."/>
            <person name="Pajuelo D."/>
            <person name="Ebbesson L."/>
            <person name="Teles M."/>
            <person name="MacKenzie S."/>
            <person name="Amaro C."/>
        </authorList>
    </citation>
    <scope>NUCLEOTIDE SEQUENCE</scope>
</reference>
<name>A0A0E9QEN8_ANGAN</name>
<evidence type="ECO:0000313" key="1">
    <source>
        <dbReference type="EMBL" id="JAH14780.1"/>
    </source>
</evidence>
<sequence length="23" mass="2664">MCMMTQLKHAIGLLNNFFISTLH</sequence>
<dbReference type="AlphaFoldDB" id="A0A0E9QEN8"/>
<proteinExistence type="predicted"/>
<protein>
    <submittedName>
        <fullName evidence="1">Uncharacterized protein</fullName>
    </submittedName>
</protein>
<reference evidence="1" key="1">
    <citation type="submission" date="2014-11" db="EMBL/GenBank/DDBJ databases">
        <authorList>
            <person name="Amaro Gonzalez C."/>
        </authorList>
    </citation>
    <scope>NUCLEOTIDE SEQUENCE</scope>
</reference>
<organism evidence="1">
    <name type="scientific">Anguilla anguilla</name>
    <name type="common">European freshwater eel</name>
    <name type="synonym">Muraena anguilla</name>
    <dbReference type="NCBI Taxonomy" id="7936"/>
    <lineage>
        <taxon>Eukaryota</taxon>
        <taxon>Metazoa</taxon>
        <taxon>Chordata</taxon>
        <taxon>Craniata</taxon>
        <taxon>Vertebrata</taxon>
        <taxon>Euteleostomi</taxon>
        <taxon>Actinopterygii</taxon>
        <taxon>Neopterygii</taxon>
        <taxon>Teleostei</taxon>
        <taxon>Anguilliformes</taxon>
        <taxon>Anguillidae</taxon>
        <taxon>Anguilla</taxon>
    </lineage>
</organism>
<dbReference type="EMBL" id="GBXM01093797">
    <property type="protein sequence ID" value="JAH14780.1"/>
    <property type="molecule type" value="Transcribed_RNA"/>
</dbReference>
<accession>A0A0E9QEN8</accession>